<proteinExistence type="predicted"/>
<reference evidence="1" key="1">
    <citation type="submission" date="2020-04" db="EMBL/GenBank/DDBJ databases">
        <authorList>
            <person name="Chiriac C."/>
            <person name="Salcher M."/>
            <person name="Ghai R."/>
            <person name="Kavagutti S V."/>
        </authorList>
    </citation>
    <scope>NUCLEOTIDE SEQUENCE</scope>
</reference>
<evidence type="ECO:0000313" key="1">
    <source>
        <dbReference type="EMBL" id="CAB4143530.1"/>
    </source>
</evidence>
<gene>
    <name evidence="1" type="ORF">UFOVP447_170</name>
</gene>
<accession>A0A6J5MEJ8</accession>
<sequence length="64" mass="7481">MKDEIKMVLRKQFQAGIDKHAMNIRVMMNNPMAIHEHTDFIGAIELELAQIAEYKDKLEAMEHI</sequence>
<name>A0A6J5MEJ8_9CAUD</name>
<dbReference type="EMBL" id="LR796423">
    <property type="protein sequence ID" value="CAB4143530.1"/>
    <property type="molecule type" value="Genomic_DNA"/>
</dbReference>
<organism evidence="1">
    <name type="scientific">uncultured Caudovirales phage</name>
    <dbReference type="NCBI Taxonomy" id="2100421"/>
    <lineage>
        <taxon>Viruses</taxon>
        <taxon>Duplodnaviria</taxon>
        <taxon>Heunggongvirae</taxon>
        <taxon>Uroviricota</taxon>
        <taxon>Caudoviricetes</taxon>
        <taxon>Peduoviridae</taxon>
        <taxon>Maltschvirus</taxon>
        <taxon>Maltschvirus maltsch</taxon>
    </lineage>
</organism>
<protein>
    <submittedName>
        <fullName evidence="1">Uncharacterized protein</fullName>
    </submittedName>
</protein>